<dbReference type="GO" id="GO:0016788">
    <property type="term" value="F:hydrolase activity, acting on ester bonds"/>
    <property type="evidence" value="ECO:0007669"/>
    <property type="project" value="InterPro"/>
</dbReference>
<dbReference type="EC" id="3.1.-.-" evidence="1"/>
<dbReference type="Pfam" id="PF07819">
    <property type="entry name" value="PGAP1"/>
    <property type="match status" value="1"/>
</dbReference>
<evidence type="ECO:0000256" key="1">
    <source>
        <dbReference type="RuleBase" id="RU365011"/>
    </source>
</evidence>
<protein>
    <recommendedName>
        <fullName evidence="1">GPI inositol-deacylase</fullName>
        <ecNumber evidence="1">3.1.-.-</ecNumber>
    </recommendedName>
</protein>
<dbReference type="InterPro" id="IPR029058">
    <property type="entry name" value="AB_hydrolase_fold"/>
</dbReference>
<comment type="subcellular location">
    <subcellularLocation>
        <location evidence="1">Endoplasmic reticulum membrane</location>
    </subcellularLocation>
</comment>
<dbReference type="Gene3D" id="3.40.50.1820">
    <property type="entry name" value="alpha/beta hydrolase"/>
    <property type="match status" value="1"/>
</dbReference>
<keyword evidence="1" id="KW-0813">Transport</keyword>
<dbReference type="PANTHER" id="PTHR11440">
    <property type="entry name" value="LECITHIN-CHOLESTEROL ACYLTRANSFERASE-RELATED"/>
    <property type="match status" value="1"/>
</dbReference>
<evidence type="ECO:0000313" key="4">
    <source>
        <dbReference type="EMBL" id="EFJ02557.1"/>
    </source>
</evidence>
<dbReference type="eggNOG" id="ENOG502QQNH">
    <property type="taxonomic scope" value="Eukaryota"/>
</dbReference>
<dbReference type="VEuPathDB" id="FungiDB:SCHCODRAFT_02610509"/>
<evidence type="ECO:0000259" key="3">
    <source>
        <dbReference type="Pfam" id="PF07819"/>
    </source>
</evidence>
<dbReference type="OMA" id="GWINEAR"/>
<evidence type="ECO:0000313" key="5">
    <source>
        <dbReference type="Proteomes" id="UP000007431"/>
    </source>
</evidence>
<organism evidence="5">
    <name type="scientific">Schizophyllum commune (strain H4-8 / FGSC 9210)</name>
    <name type="common">Split gill fungus</name>
    <dbReference type="NCBI Taxonomy" id="578458"/>
    <lineage>
        <taxon>Eukaryota</taxon>
        <taxon>Fungi</taxon>
        <taxon>Dikarya</taxon>
        <taxon>Basidiomycota</taxon>
        <taxon>Agaricomycotina</taxon>
        <taxon>Agaricomycetes</taxon>
        <taxon>Agaricomycetidae</taxon>
        <taxon>Agaricales</taxon>
        <taxon>Schizophyllaceae</taxon>
        <taxon>Schizophyllum</taxon>
    </lineage>
</organism>
<keyword evidence="1" id="KW-0378">Hydrolase</keyword>
<feature type="domain" description="GPI inositol-deacylase PGAP1-like alpha/beta" evidence="3">
    <location>
        <begin position="284"/>
        <end position="329"/>
    </location>
</feature>
<feature type="compositionally biased region" description="Basic and acidic residues" evidence="2">
    <location>
        <begin position="11"/>
        <end position="29"/>
    </location>
</feature>
<dbReference type="GO" id="GO:0015031">
    <property type="term" value="P:protein transport"/>
    <property type="evidence" value="ECO:0007669"/>
    <property type="project" value="UniProtKB-KW"/>
</dbReference>
<proteinExistence type="inferred from homology"/>
<accession>D8PRX4</accession>
<keyword evidence="5" id="KW-1185">Reference proteome</keyword>
<gene>
    <name evidence="4" type="ORF">SCHCODRAFT_73518</name>
</gene>
<feature type="region of interest" description="Disordered" evidence="2">
    <location>
        <begin position="133"/>
        <end position="178"/>
    </location>
</feature>
<keyword evidence="1" id="KW-0472">Membrane</keyword>
<reference evidence="4 5" key="1">
    <citation type="journal article" date="2010" name="Nat. Biotechnol.">
        <title>Genome sequence of the model mushroom Schizophyllum commune.</title>
        <authorList>
            <person name="Ohm R.A."/>
            <person name="de Jong J.F."/>
            <person name="Lugones L.G."/>
            <person name="Aerts A."/>
            <person name="Kothe E."/>
            <person name="Stajich J.E."/>
            <person name="de Vries R.P."/>
            <person name="Record E."/>
            <person name="Levasseur A."/>
            <person name="Baker S.E."/>
            <person name="Bartholomew K.A."/>
            <person name="Coutinho P.M."/>
            <person name="Erdmann S."/>
            <person name="Fowler T.J."/>
            <person name="Gathman A.C."/>
            <person name="Lombard V."/>
            <person name="Henrissat B."/>
            <person name="Knabe N."/>
            <person name="Kuees U."/>
            <person name="Lilly W.W."/>
            <person name="Lindquist E."/>
            <person name="Lucas S."/>
            <person name="Magnuson J.K."/>
            <person name="Piumi F."/>
            <person name="Raudaskoski M."/>
            <person name="Salamov A."/>
            <person name="Schmutz J."/>
            <person name="Schwarze F.W.M.R."/>
            <person name="vanKuyk P.A."/>
            <person name="Horton J.S."/>
            <person name="Grigoriev I.V."/>
            <person name="Woesten H.A.B."/>
        </authorList>
    </citation>
    <scope>NUCLEOTIDE SEQUENCE [LARGE SCALE GENOMIC DNA]</scope>
    <source>
        <strain evidence="5">H4-8 / FGSC 9210</strain>
    </source>
</reference>
<dbReference type="KEGG" id="scm:SCHCO_02610509"/>
<dbReference type="EMBL" id="GL377302">
    <property type="protein sequence ID" value="EFJ02557.1"/>
    <property type="molecule type" value="Genomic_DNA"/>
</dbReference>
<dbReference type="STRING" id="578458.D8PRX4"/>
<dbReference type="GO" id="GO:0005789">
    <property type="term" value="C:endoplasmic reticulum membrane"/>
    <property type="evidence" value="ECO:0007669"/>
    <property type="project" value="UniProtKB-SubCell"/>
</dbReference>
<comment type="similarity">
    <text evidence="1">Belongs to the GPI inositol-deacylase family.</text>
</comment>
<dbReference type="GeneID" id="9594588"/>
<feature type="compositionally biased region" description="Basic and acidic residues" evidence="2">
    <location>
        <begin position="494"/>
        <end position="524"/>
    </location>
</feature>
<dbReference type="HOGENOM" id="CLU_015737_2_1_1"/>
<sequence>MSPSPSPRPSLSERLEGLISNKKDKDMRPRKPTLPRLPSNHNVHHTPAQPTLRWLGTRGSQHSTPSPSAPPSPLISSLDEALHEELALPKPPPLAKLPDSFYASRQLTRRPPFLDNLTHSTLPTASLVGEQLAEHDGPLRSPPTSSSLDSLRRVSERDRRRNSTEESQDSPSRSSGWWFFQHKDDMDNMLNEDDRADTVQEEQDNIRKKYRSPRNPIVFCHGLLGFDSVTIGPSIAPLEVNHWRGIKEVLEANGAEVLITRVPATSSPIDRAKVLEQRISEVFPGRAVHLIGHSMGGIDCRYLTTHLTYRKFDVLSITTIASPHRGSAFADYFLEAVGQNNFPSFLGLLDLLPNGGGDGKAFEFLTLENMRKFNEQTPDVPGVKYYSWGATYQPGLIDTWKWSHAVVLEKEGPNDGLVSVESAKWGTYLGTLEGVNHLDLVGWINPARYKWAEMMGKEISFRPATFYLGISDMLAREVDGQGREEEGPVGEGEGQQRAKEQALHSMKGEGARLGDEHEERRMEERAEEMEATVDLPSAVVRRDGDRLSAQSTSAPPSPIRPSSAASSRSAEGSSKTRNP</sequence>
<dbReference type="InterPro" id="IPR012908">
    <property type="entry name" value="PGAP1-ab_dom-like"/>
</dbReference>
<keyword evidence="1" id="KW-0653">Protein transport</keyword>
<dbReference type="AlphaFoldDB" id="D8PRX4"/>
<keyword evidence="1" id="KW-0256">Endoplasmic reticulum</keyword>
<dbReference type="SUPFAM" id="SSF53474">
    <property type="entry name" value="alpha/beta-Hydrolases"/>
    <property type="match status" value="1"/>
</dbReference>
<name>D8PRX4_SCHCM</name>
<feature type="compositionally biased region" description="Basic and acidic residues" evidence="2">
    <location>
        <begin position="150"/>
        <end position="164"/>
    </location>
</feature>
<feature type="region of interest" description="Disordered" evidence="2">
    <location>
        <begin position="1"/>
        <end position="97"/>
    </location>
</feature>
<dbReference type="InParanoid" id="D8PRX4"/>
<dbReference type="OrthoDB" id="5592486at2759"/>
<feature type="region of interest" description="Disordered" evidence="2">
    <location>
        <begin position="479"/>
        <end position="579"/>
    </location>
</feature>
<evidence type="ECO:0000256" key="2">
    <source>
        <dbReference type="SAM" id="MobiDB-lite"/>
    </source>
</evidence>
<comment type="function">
    <text evidence="1">Involved in inositol deacylation of GPI-anchored proteins which plays important roles in the quality control and ER-associated degradation of GPI-anchored proteins.</text>
</comment>
<dbReference type="Proteomes" id="UP000007431">
    <property type="component" value="Unassembled WGS sequence"/>
</dbReference>
<feature type="compositionally biased region" description="Low complexity" evidence="2">
    <location>
        <begin position="560"/>
        <end position="573"/>
    </location>
</feature>